<sequence length="179" mass="20626">MYPQPNNTPNEQDSVKEVNALIGNERFLVQQFIPLDLIDQKKYDIRIYVQKDHQGQWTVSGGFSRVVGSADSYITNQATEIKSIHDMLKENNMLSTNQLDKMEKISIQAAQAIEYKLGHLGEMAVDFGLDHQGNPWIIEVNGRTQKKFVKRVNDSELTRTIYLKPIEYARFLARSPRKK</sequence>
<proteinExistence type="predicted"/>
<protein>
    <submittedName>
        <fullName evidence="1">D-alanine-D-alanine ligase-like ATP-grasp enzyme</fullName>
    </submittedName>
</protein>
<dbReference type="Pfam" id="PF14398">
    <property type="entry name" value="ATPgrasp_YheCD"/>
    <property type="match status" value="1"/>
</dbReference>
<keyword evidence="2" id="KW-1185">Reference proteome</keyword>
<dbReference type="Proteomes" id="UP001232445">
    <property type="component" value="Unassembled WGS sequence"/>
</dbReference>
<accession>A0ABU0CRH9</accession>
<gene>
    <name evidence="1" type="ORF">J2S00_001812</name>
</gene>
<reference evidence="1 2" key="1">
    <citation type="submission" date="2023-07" db="EMBL/GenBank/DDBJ databases">
        <title>Genomic Encyclopedia of Type Strains, Phase IV (KMG-IV): sequencing the most valuable type-strain genomes for metagenomic binning, comparative biology and taxonomic classification.</title>
        <authorList>
            <person name="Goeker M."/>
        </authorList>
    </citation>
    <scope>NUCLEOTIDE SEQUENCE [LARGE SCALE GENOMIC DNA]</scope>
    <source>
        <strain evidence="1 2">DSM 17740</strain>
    </source>
</reference>
<evidence type="ECO:0000313" key="1">
    <source>
        <dbReference type="EMBL" id="MDQ0339026.1"/>
    </source>
</evidence>
<comment type="caution">
    <text evidence="1">The sequence shown here is derived from an EMBL/GenBank/DDBJ whole genome shotgun (WGS) entry which is preliminary data.</text>
</comment>
<evidence type="ECO:0000313" key="2">
    <source>
        <dbReference type="Proteomes" id="UP001232445"/>
    </source>
</evidence>
<dbReference type="SUPFAM" id="SSF56059">
    <property type="entry name" value="Glutathione synthetase ATP-binding domain-like"/>
    <property type="match status" value="1"/>
</dbReference>
<dbReference type="InterPro" id="IPR026838">
    <property type="entry name" value="YheC/D"/>
</dbReference>
<name>A0ABU0CRH9_9BACI</name>
<organism evidence="1 2">
    <name type="scientific">Caldalkalibacillus uzonensis</name>
    <dbReference type="NCBI Taxonomy" id="353224"/>
    <lineage>
        <taxon>Bacteria</taxon>
        <taxon>Bacillati</taxon>
        <taxon>Bacillota</taxon>
        <taxon>Bacilli</taxon>
        <taxon>Bacillales</taxon>
        <taxon>Bacillaceae</taxon>
        <taxon>Caldalkalibacillus</taxon>
    </lineage>
</organism>
<dbReference type="RefSeq" id="WP_307338336.1">
    <property type="nucleotide sequence ID" value="NZ_JAUSUQ010000005.1"/>
</dbReference>
<dbReference type="Gene3D" id="3.30.470.20">
    <property type="entry name" value="ATP-grasp fold, B domain"/>
    <property type="match status" value="1"/>
</dbReference>
<dbReference type="EMBL" id="JAUSUQ010000005">
    <property type="protein sequence ID" value="MDQ0339026.1"/>
    <property type="molecule type" value="Genomic_DNA"/>
</dbReference>